<organism evidence="1 2">
    <name type="scientific">Paenibacillus chondroitinus</name>
    <dbReference type="NCBI Taxonomy" id="59842"/>
    <lineage>
        <taxon>Bacteria</taxon>
        <taxon>Bacillati</taxon>
        <taxon>Bacillota</taxon>
        <taxon>Bacilli</taxon>
        <taxon>Bacillales</taxon>
        <taxon>Paenibacillaceae</taxon>
        <taxon>Paenibacillus</taxon>
    </lineage>
</organism>
<sequence length="115" mass="12694">MFTSTSHPVEFIYPIRFRRGSFGKQLCGSLLAGKFGLELNYWLSLLSSGIALMLEFLLIEPQKCADGTDAEKAIPFKTYVAASLRFFRKNPNVSLVMLSGMVTGASMNYVGESVL</sequence>
<evidence type="ECO:0000313" key="1">
    <source>
        <dbReference type="EMBL" id="MEB4796228.1"/>
    </source>
</evidence>
<dbReference type="RefSeq" id="WP_127449963.1">
    <property type="nucleotide sequence ID" value="NZ_JAROBY010000033.1"/>
</dbReference>
<dbReference type="EMBL" id="JAROBY010000033">
    <property type="protein sequence ID" value="MEB4796228.1"/>
    <property type="molecule type" value="Genomic_DNA"/>
</dbReference>
<proteinExistence type="predicted"/>
<name>A0ABU6DET9_9BACL</name>
<gene>
    <name evidence="1" type="ORF">P5G65_20185</name>
</gene>
<evidence type="ECO:0000313" key="2">
    <source>
        <dbReference type="Proteomes" id="UP001355653"/>
    </source>
</evidence>
<keyword evidence="2" id="KW-1185">Reference proteome</keyword>
<accession>A0ABU6DET9</accession>
<comment type="caution">
    <text evidence="1">The sequence shown here is derived from an EMBL/GenBank/DDBJ whole genome shotgun (WGS) entry which is preliminary data.</text>
</comment>
<reference evidence="1 2" key="1">
    <citation type="submission" date="2023-03" db="EMBL/GenBank/DDBJ databases">
        <title>Bacillus Genome Sequencing.</title>
        <authorList>
            <person name="Dunlap C."/>
        </authorList>
    </citation>
    <scope>NUCLEOTIDE SEQUENCE [LARGE SCALE GENOMIC DNA]</scope>
    <source>
        <strain evidence="1 2">NRS-1351</strain>
    </source>
</reference>
<dbReference type="Proteomes" id="UP001355653">
    <property type="component" value="Unassembled WGS sequence"/>
</dbReference>
<protein>
    <submittedName>
        <fullName evidence="1">Uncharacterized protein</fullName>
    </submittedName>
</protein>